<accession>A0A1M6KY24</accession>
<dbReference type="Proteomes" id="UP000184432">
    <property type="component" value="Unassembled WGS sequence"/>
</dbReference>
<name>A0A1M6KY24_9FLAO</name>
<dbReference type="STRING" id="570521.SAMN04488508_1139"/>
<dbReference type="EMBL" id="FQYP01000013">
    <property type="protein sequence ID" value="SHJ63893.1"/>
    <property type="molecule type" value="Genomic_DNA"/>
</dbReference>
<dbReference type="AlphaFoldDB" id="A0A1M6KY24"/>
<organism evidence="1 2">
    <name type="scientific">Aquimarina spongiae</name>
    <dbReference type="NCBI Taxonomy" id="570521"/>
    <lineage>
        <taxon>Bacteria</taxon>
        <taxon>Pseudomonadati</taxon>
        <taxon>Bacteroidota</taxon>
        <taxon>Flavobacteriia</taxon>
        <taxon>Flavobacteriales</taxon>
        <taxon>Flavobacteriaceae</taxon>
        <taxon>Aquimarina</taxon>
    </lineage>
</organism>
<proteinExistence type="predicted"/>
<evidence type="ECO:0000313" key="1">
    <source>
        <dbReference type="EMBL" id="SHJ63893.1"/>
    </source>
</evidence>
<evidence type="ECO:0000313" key="2">
    <source>
        <dbReference type="Proteomes" id="UP000184432"/>
    </source>
</evidence>
<sequence>MKSNSKEQRVPIHTVKVYAEDQQVFAQNGNENWHPINFSWISQENGFSKGVHF</sequence>
<keyword evidence="2" id="KW-1185">Reference proteome</keyword>
<reference evidence="2" key="1">
    <citation type="submission" date="2016-11" db="EMBL/GenBank/DDBJ databases">
        <authorList>
            <person name="Varghese N."/>
            <person name="Submissions S."/>
        </authorList>
    </citation>
    <scope>NUCLEOTIDE SEQUENCE [LARGE SCALE GENOMIC DNA]</scope>
    <source>
        <strain evidence="2">DSM 22623</strain>
    </source>
</reference>
<gene>
    <name evidence="1" type="ORF">SAMN04488508_1139</name>
</gene>
<protein>
    <submittedName>
        <fullName evidence="1">Uncharacterized protein</fullName>
    </submittedName>
</protein>
<dbReference type="RefSeq" id="WP_170864657.1">
    <property type="nucleotide sequence ID" value="NZ_FQYP01000013.1"/>
</dbReference>